<reference evidence="2" key="1">
    <citation type="submission" date="2020-10" db="EMBL/GenBank/DDBJ databases">
        <authorList>
            <person name="Han B."/>
            <person name="Lu T."/>
            <person name="Zhao Q."/>
            <person name="Huang X."/>
            <person name="Zhao Y."/>
        </authorList>
    </citation>
    <scope>NUCLEOTIDE SEQUENCE</scope>
</reference>
<feature type="region of interest" description="Disordered" evidence="1">
    <location>
        <begin position="1"/>
        <end position="21"/>
    </location>
</feature>
<dbReference type="OrthoDB" id="674687at2759"/>
<evidence type="ECO:0000313" key="2">
    <source>
        <dbReference type="EMBL" id="CAD6209941.1"/>
    </source>
</evidence>
<dbReference type="EMBL" id="CAJGYO010000002">
    <property type="protein sequence ID" value="CAD6209941.1"/>
    <property type="molecule type" value="Genomic_DNA"/>
</dbReference>
<evidence type="ECO:0008006" key="4">
    <source>
        <dbReference type="Google" id="ProtNLM"/>
    </source>
</evidence>
<comment type="caution">
    <text evidence="2">The sequence shown here is derived from an EMBL/GenBank/DDBJ whole genome shotgun (WGS) entry which is preliminary data.</text>
</comment>
<keyword evidence="3" id="KW-1185">Reference proteome</keyword>
<feature type="region of interest" description="Disordered" evidence="1">
    <location>
        <begin position="117"/>
        <end position="141"/>
    </location>
</feature>
<evidence type="ECO:0000256" key="1">
    <source>
        <dbReference type="SAM" id="MobiDB-lite"/>
    </source>
</evidence>
<dbReference type="AlphaFoldDB" id="A0A811MQK9"/>
<accession>A0A811MQK9</accession>
<sequence>MSQAQVEGDLMSASHGHGDPNSSELHSFPIFSAASGWEQQQLPSLPWLQSAGVPGLRRGVLPPNALHVDQPLVRHVFRLYVFDFAEKNALKMFKFEDKQDRNFPYLHCLGKLKDKAKWKNRSNQSGTTSRKKQKTTANSSHVAATQLVVTANGEESQQRMPIVDVTYCGRRRRKTNYDNVPKIEALDYMLAKKKEVT</sequence>
<proteinExistence type="predicted"/>
<evidence type="ECO:0000313" key="3">
    <source>
        <dbReference type="Proteomes" id="UP000604825"/>
    </source>
</evidence>
<dbReference type="Proteomes" id="UP000604825">
    <property type="component" value="Unassembled WGS sequence"/>
</dbReference>
<organism evidence="2 3">
    <name type="scientific">Miscanthus lutarioriparius</name>
    <dbReference type="NCBI Taxonomy" id="422564"/>
    <lineage>
        <taxon>Eukaryota</taxon>
        <taxon>Viridiplantae</taxon>
        <taxon>Streptophyta</taxon>
        <taxon>Embryophyta</taxon>
        <taxon>Tracheophyta</taxon>
        <taxon>Spermatophyta</taxon>
        <taxon>Magnoliopsida</taxon>
        <taxon>Liliopsida</taxon>
        <taxon>Poales</taxon>
        <taxon>Poaceae</taxon>
        <taxon>PACMAD clade</taxon>
        <taxon>Panicoideae</taxon>
        <taxon>Andropogonodae</taxon>
        <taxon>Andropogoneae</taxon>
        <taxon>Saccharinae</taxon>
        <taxon>Miscanthus</taxon>
    </lineage>
</organism>
<gene>
    <name evidence="2" type="ORF">NCGR_LOCUS6083</name>
</gene>
<name>A0A811MQK9_9POAL</name>
<protein>
    <recommendedName>
        <fullName evidence="4">No apical meristem-associated C-terminal domain-containing protein</fullName>
    </recommendedName>
</protein>